<dbReference type="Proteomes" id="UP001174909">
    <property type="component" value="Unassembled WGS sequence"/>
</dbReference>
<dbReference type="SUPFAM" id="SSF55729">
    <property type="entry name" value="Acyl-CoA N-acyltransferases (Nat)"/>
    <property type="match status" value="1"/>
</dbReference>
<keyword evidence="3" id="KW-1185">Reference proteome</keyword>
<accession>A0AA35XKA3</accession>
<dbReference type="AlphaFoldDB" id="A0AA35XKA3"/>
<feature type="domain" description="BioF2-like acetyltransferase" evidence="1">
    <location>
        <begin position="164"/>
        <end position="307"/>
    </location>
</feature>
<gene>
    <name evidence="2" type="ORF">GBAR_LOCUS29594</name>
</gene>
<name>A0AA35XKA3_GEOBA</name>
<dbReference type="Pfam" id="PF13480">
    <property type="entry name" value="Acetyltransf_6"/>
    <property type="match status" value="1"/>
</dbReference>
<evidence type="ECO:0000259" key="1">
    <source>
        <dbReference type="Pfam" id="PF13480"/>
    </source>
</evidence>
<evidence type="ECO:0000313" key="3">
    <source>
        <dbReference type="Proteomes" id="UP001174909"/>
    </source>
</evidence>
<reference evidence="2" key="1">
    <citation type="submission" date="2023-03" db="EMBL/GenBank/DDBJ databases">
        <authorList>
            <person name="Steffen K."/>
            <person name="Cardenas P."/>
        </authorList>
    </citation>
    <scope>NUCLEOTIDE SEQUENCE</scope>
</reference>
<sequence>MAATPLNSFQEIQSEWLDLLAQCPVNTFYLMPQWQEVWWESFSDGREMAGFYVQRPEGVAAIASLSRQGDDLSFVGSTETFDYNDFMIRPGSEADFFSALMDWLSQGDWKEFELPSLIEGSPTLEYLPDLAREQGYSVEIAEEDVTPGLELPVTWDEYLSSLSKKNRHELRRKLRRLEAVEGWRWYCVSEPDEVIPRLGDFLSLMRQSDPEKDAYMTPEREVFFRRMAERTAELDMLRLFFLEMDGKDVATALCFDYNGTRFLYNSGYNPEYAYYSVGLLLNALCLREAIEQKKAYFDFLRGPEPYKYHLGGLNRTIYRMVVSKPSSADHS</sequence>
<dbReference type="InterPro" id="IPR016181">
    <property type="entry name" value="Acyl_CoA_acyltransferase"/>
</dbReference>
<dbReference type="EMBL" id="CASHTH010004155">
    <property type="protein sequence ID" value="CAI8054162.1"/>
    <property type="molecule type" value="Genomic_DNA"/>
</dbReference>
<evidence type="ECO:0000313" key="2">
    <source>
        <dbReference type="EMBL" id="CAI8054162.1"/>
    </source>
</evidence>
<dbReference type="InterPro" id="IPR038740">
    <property type="entry name" value="BioF2-like_GNAT_dom"/>
</dbReference>
<protein>
    <recommendedName>
        <fullName evidence="1">BioF2-like acetyltransferase domain-containing protein</fullName>
    </recommendedName>
</protein>
<comment type="caution">
    <text evidence="2">The sequence shown here is derived from an EMBL/GenBank/DDBJ whole genome shotgun (WGS) entry which is preliminary data.</text>
</comment>
<proteinExistence type="predicted"/>
<organism evidence="2 3">
    <name type="scientific">Geodia barretti</name>
    <name type="common">Barrett's horny sponge</name>
    <dbReference type="NCBI Taxonomy" id="519541"/>
    <lineage>
        <taxon>Eukaryota</taxon>
        <taxon>Metazoa</taxon>
        <taxon>Porifera</taxon>
        <taxon>Demospongiae</taxon>
        <taxon>Heteroscleromorpha</taxon>
        <taxon>Tetractinellida</taxon>
        <taxon>Astrophorina</taxon>
        <taxon>Geodiidae</taxon>
        <taxon>Geodia</taxon>
    </lineage>
</organism>
<dbReference type="Gene3D" id="3.40.630.30">
    <property type="match status" value="1"/>
</dbReference>